<dbReference type="PANTHER" id="PTHR33990:SF1">
    <property type="entry name" value="PROTEIN YJDN"/>
    <property type="match status" value="1"/>
</dbReference>
<organism evidence="2 3">
    <name type="scientific">Bdellovibrio bacteriovorus</name>
    <dbReference type="NCBI Taxonomy" id="959"/>
    <lineage>
        <taxon>Bacteria</taxon>
        <taxon>Pseudomonadati</taxon>
        <taxon>Bdellovibrionota</taxon>
        <taxon>Bdellovibrionia</taxon>
        <taxon>Bdellovibrionales</taxon>
        <taxon>Pseudobdellovibrionaceae</taxon>
        <taxon>Bdellovibrio</taxon>
    </lineage>
</organism>
<dbReference type="PANTHER" id="PTHR33990">
    <property type="entry name" value="PROTEIN YJDN-RELATED"/>
    <property type="match status" value="1"/>
</dbReference>
<accession>A0A150WN20</accession>
<dbReference type="InterPro" id="IPR029068">
    <property type="entry name" value="Glyas_Bleomycin-R_OHBP_Dase"/>
</dbReference>
<evidence type="ECO:0000259" key="1">
    <source>
        <dbReference type="Pfam" id="PF06983"/>
    </source>
</evidence>
<dbReference type="EMBL" id="LUKE01000001">
    <property type="protein sequence ID" value="KYG65707.1"/>
    <property type="molecule type" value="Genomic_DNA"/>
</dbReference>
<gene>
    <name evidence="2" type="ORF">AZI86_01120</name>
</gene>
<reference evidence="2 3" key="1">
    <citation type="submission" date="2016-03" db="EMBL/GenBank/DDBJ databases">
        <authorList>
            <person name="Ploux O."/>
        </authorList>
    </citation>
    <scope>NUCLEOTIDE SEQUENCE [LARGE SCALE GENOMIC DNA]</scope>
    <source>
        <strain evidence="2 3">R0</strain>
    </source>
</reference>
<sequence length="128" mass="14644">MKTASPYLMFDGSCKEAIKHYAQCFKTEAKIIPSEKDENRVMHASVQKGSFLIMASDWDSKDYRLGNNSQIYIDCESRQEVDELFTSLGEGGQDQMKPDNTFWGSYFGSVTDKYGVCWMMGYDEPKTK</sequence>
<dbReference type="RefSeq" id="WP_061833251.1">
    <property type="nucleotide sequence ID" value="NZ_LUKE01000001.1"/>
</dbReference>
<dbReference type="Pfam" id="PF06983">
    <property type="entry name" value="3-dmu-9_3-mt"/>
    <property type="match status" value="1"/>
</dbReference>
<feature type="domain" description="PhnB-like" evidence="1">
    <location>
        <begin position="5"/>
        <end position="118"/>
    </location>
</feature>
<dbReference type="Gene3D" id="3.10.180.10">
    <property type="entry name" value="2,3-Dihydroxybiphenyl 1,2-Dioxygenase, domain 1"/>
    <property type="match status" value="1"/>
</dbReference>
<keyword evidence="3" id="KW-1185">Reference proteome</keyword>
<dbReference type="AlphaFoldDB" id="A0A150WN20"/>
<proteinExistence type="predicted"/>
<protein>
    <recommendedName>
        <fullName evidence="1">PhnB-like domain-containing protein</fullName>
    </recommendedName>
</protein>
<dbReference type="InterPro" id="IPR028973">
    <property type="entry name" value="PhnB-like"/>
</dbReference>
<dbReference type="OrthoDB" id="9795306at2"/>
<evidence type="ECO:0000313" key="2">
    <source>
        <dbReference type="EMBL" id="KYG65707.1"/>
    </source>
</evidence>
<dbReference type="SUPFAM" id="SSF54593">
    <property type="entry name" value="Glyoxalase/Bleomycin resistance protein/Dihydroxybiphenyl dioxygenase"/>
    <property type="match status" value="1"/>
</dbReference>
<dbReference type="CDD" id="cd06588">
    <property type="entry name" value="PhnB_like"/>
    <property type="match status" value="1"/>
</dbReference>
<evidence type="ECO:0000313" key="3">
    <source>
        <dbReference type="Proteomes" id="UP000075320"/>
    </source>
</evidence>
<comment type="caution">
    <text evidence="2">The sequence shown here is derived from an EMBL/GenBank/DDBJ whole genome shotgun (WGS) entry which is preliminary data.</text>
</comment>
<dbReference type="Proteomes" id="UP000075320">
    <property type="component" value="Unassembled WGS sequence"/>
</dbReference>
<name>A0A150WN20_BDEBC</name>